<dbReference type="GO" id="GO:0008300">
    <property type="term" value="P:isoprenoid catabolic process"/>
    <property type="evidence" value="ECO:0007669"/>
    <property type="project" value="TreeGrafter"/>
</dbReference>
<evidence type="ECO:0000313" key="4">
    <source>
        <dbReference type="Proteomes" id="UP000236754"/>
    </source>
</evidence>
<dbReference type="InterPro" id="IPR051683">
    <property type="entry name" value="Enoyl-CoA_Hydratase/Isomerase"/>
</dbReference>
<evidence type="ECO:0000256" key="1">
    <source>
        <dbReference type="ARBA" id="ARBA00005254"/>
    </source>
</evidence>
<dbReference type="RefSeq" id="WP_103887148.1">
    <property type="nucleotide sequence ID" value="NZ_FNVU01000008.1"/>
</dbReference>
<dbReference type="OrthoDB" id="9807606at2"/>
<dbReference type="CDD" id="cd06558">
    <property type="entry name" value="crotonase-like"/>
    <property type="match status" value="1"/>
</dbReference>
<name>A0A1H6C616_9ACTN</name>
<dbReference type="InterPro" id="IPR001753">
    <property type="entry name" value="Enoyl-CoA_hydra/iso"/>
</dbReference>
<proteinExistence type="inferred from homology"/>
<comment type="similarity">
    <text evidence="1">Belongs to the enoyl-CoA hydratase/isomerase family.</text>
</comment>
<dbReference type="AlphaFoldDB" id="A0A1H6C616"/>
<dbReference type="PANTHER" id="PTHR42964">
    <property type="entry name" value="ENOYL-COA HYDRATASE"/>
    <property type="match status" value="1"/>
</dbReference>
<dbReference type="EMBL" id="FNVU01000008">
    <property type="protein sequence ID" value="SEG67816.1"/>
    <property type="molecule type" value="Genomic_DNA"/>
</dbReference>
<dbReference type="SUPFAM" id="SSF52096">
    <property type="entry name" value="ClpP/crotonase"/>
    <property type="match status" value="1"/>
</dbReference>
<dbReference type="InterPro" id="IPR029045">
    <property type="entry name" value="ClpP/crotonase-like_dom_sf"/>
</dbReference>
<evidence type="ECO:0000256" key="2">
    <source>
        <dbReference type="SAM" id="MobiDB-lite"/>
    </source>
</evidence>
<dbReference type="GO" id="GO:0003824">
    <property type="term" value="F:catalytic activity"/>
    <property type="evidence" value="ECO:0007669"/>
    <property type="project" value="UniProtKB-ARBA"/>
</dbReference>
<dbReference type="Pfam" id="PF00378">
    <property type="entry name" value="ECH_1"/>
    <property type="match status" value="1"/>
</dbReference>
<keyword evidence="4" id="KW-1185">Reference proteome</keyword>
<reference evidence="3 4" key="1">
    <citation type="submission" date="2016-10" db="EMBL/GenBank/DDBJ databases">
        <authorList>
            <person name="de Groot N.N."/>
        </authorList>
    </citation>
    <scope>NUCLEOTIDE SEQUENCE [LARGE SCALE GENOMIC DNA]</scope>
    <source>
        <strain evidence="3 4">CGMCC 4.2023</strain>
    </source>
</reference>
<feature type="region of interest" description="Disordered" evidence="2">
    <location>
        <begin position="1"/>
        <end position="42"/>
    </location>
</feature>
<evidence type="ECO:0000313" key="3">
    <source>
        <dbReference type="EMBL" id="SEG67816.1"/>
    </source>
</evidence>
<dbReference type="Proteomes" id="UP000236754">
    <property type="component" value="Unassembled WGS sequence"/>
</dbReference>
<accession>A0A1H6C616</accession>
<protein>
    <submittedName>
        <fullName evidence="3">Enoyl-CoA hydratase</fullName>
    </submittedName>
</protein>
<dbReference type="PANTHER" id="PTHR42964:SF1">
    <property type="entry name" value="POLYKETIDE BIOSYNTHESIS ENOYL-COA HYDRATASE PKSH-RELATED"/>
    <property type="match status" value="1"/>
</dbReference>
<gene>
    <name evidence="3" type="ORF">SAMN05216223_10828</name>
</gene>
<dbReference type="Gene3D" id="3.90.226.10">
    <property type="entry name" value="2-enoyl-CoA Hydratase, Chain A, domain 1"/>
    <property type="match status" value="1"/>
</dbReference>
<organism evidence="3 4">
    <name type="scientific">Actinacidiphila yanglinensis</name>
    <dbReference type="NCBI Taxonomy" id="310779"/>
    <lineage>
        <taxon>Bacteria</taxon>
        <taxon>Bacillati</taxon>
        <taxon>Actinomycetota</taxon>
        <taxon>Actinomycetes</taxon>
        <taxon>Kitasatosporales</taxon>
        <taxon>Streptomycetaceae</taxon>
        <taxon>Actinacidiphila</taxon>
    </lineage>
</organism>
<sequence length="296" mass="31333">MTATSSGPADQPGAADQSGPANQPGAADQPGRTAPADQAPVLVTRVGERIARITLNRPHKRNALDRQARQALRDALAECRDASVVVLAGAGGTFCAGMDLSQLATKSRDDEDELNRSWRMVQEDIRHHPAIVIASVAGYALGGGATLINTCDLAVVAEDARIGTPEIGFGFYPGLAGPAAQLRLSAKRAAWMVLTAERIDGRTAEAWGMANLAVPAAELDRRTLELAERVAGFDPVALEWSKKALWQIPMHIGEWGAALEFGAYVNAEIHARTRSHEGALEGFLGGVRHPGQGADR</sequence>